<evidence type="ECO:0000313" key="2">
    <source>
        <dbReference type="Proteomes" id="UP000292702"/>
    </source>
</evidence>
<feature type="non-terminal residue" evidence="1">
    <location>
        <position position="82"/>
    </location>
</feature>
<dbReference type="EMBL" id="RWJN01000569">
    <property type="protein sequence ID" value="TCD60615.1"/>
    <property type="molecule type" value="Genomic_DNA"/>
</dbReference>
<sequence>MSGPEWALHTSASSVRLESLGESHTIELETLNSTSENIKTERSVADDASTVFDRHVHNLKYTTQGCLIERRRHPGSQDQNGS</sequence>
<protein>
    <submittedName>
        <fullName evidence="1">Uncharacterized protein</fullName>
    </submittedName>
</protein>
<keyword evidence="2" id="KW-1185">Reference proteome</keyword>
<gene>
    <name evidence="1" type="ORF">EIP91_009781</name>
</gene>
<reference evidence="1 2" key="1">
    <citation type="submission" date="2018-11" db="EMBL/GenBank/DDBJ databases">
        <title>Genome assembly of Steccherinum ochraceum LE-BIN_3174, the white-rot fungus of the Steccherinaceae family (The Residual Polyporoid clade, Polyporales, Basidiomycota).</title>
        <authorList>
            <person name="Fedorova T.V."/>
            <person name="Glazunova O.A."/>
            <person name="Landesman E.O."/>
            <person name="Moiseenko K.V."/>
            <person name="Psurtseva N.V."/>
            <person name="Savinova O.S."/>
            <person name="Shakhova N.V."/>
            <person name="Tyazhelova T.V."/>
            <person name="Vasina D.V."/>
        </authorList>
    </citation>
    <scope>NUCLEOTIDE SEQUENCE [LARGE SCALE GENOMIC DNA]</scope>
    <source>
        <strain evidence="1 2">LE-BIN_3174</strain>
    </source>
</reference>
<name>A0A4R0R6N4_9APHY</name>
<accession>A0A4R0R6N4</accession>
<dbReference type="AlphaFoldDB" id="A0A4R0R6N4"/>
<comment type="caution">
    <text evidence="1">The sequence shown here is derived from an EMBL/GenBank/DDBJ whole genome shotgun (WGS) entry which is preliminary data.</text>
</comment>
<organism evidence="1 2">
    <name type="scientific">Steccherinum ochraceum</name>
    <dbReference type="NCBI Taxonomy" id="92696"/>
    <lineage>
        <taxon>Eukaryota</taxon>
        <taxon>Fungi</taxon>
        <taxon>Dikarya</taxon>
        <taxon>Basidiomycota</taxon>
        <taxon>Agaricomycotina</taxon>
        <taxon>Agaricomycetes</taxon>
        <taxon>Polyporales</taxon>
        <taxon>Steccherinaceae</taxon>
        <taxon>Steccherinum</taxon>
    </lineage>
</organism>
<proteinExistence type="predicted"/>
<evidence type="ECO:0000313" key="1">
    <source>
        <dbReference type="EMBL" id="TCD60615.1"/>
    </source>
</evidence>
<dbReference type="Proteomes" id="UP000292702">
    <property type="component" value="Unassembled WGS sequence"/>
</dbReference>